<gene>
    <name evidence="1" type="ORF">B0H16DRAFT_1888732</name>
</gene>
<keyword evidence="2" id="KW-1185">Reference proteome</keyword>
<accession>A0AAD7IRV1</accession>
<comment type="caution">
    <text evidence="1">The sequence shown here is derived from an EMBL/GenBank/DDBJ whole genome shotgun (WGS) entry which is preliminary data.</text>
</comment>
<organism evidence="1 2">
    <name type="scientific">Mycena metata</name>
    <dbReference type="NCBI Taxonomy" id="1033252"/>
    <lineage>
        <taxon>Eukaryota</taxon>
        <taxon>Fungi</taxon>
        <taxon>Dikarya</taxon>
        <taxon>Basidiomycota</taxon>
        <taxon>Agaricomycotina</taxon>
        <taxon>Agaricomycetes</taxon>
        <taxon>Agaricomycetidae</taxon>
        <taxon>Agaricales</taxon>
        <taxon>Marasmiineae</taxon>
        <taxon>Mycenaceae</taxon>
        <taxon>Mycena</taxon>
    </lineage>
</organism>
<evidence type="ECO:0000313" key="1">
    <source>
        <dbReference type="EMBL" id="KAJ7747515.1"/>
    </source>
</evidence>
<name>A0AAD7IRV1_9AGAR</name>
<reference evidence="1" key="1">
    <citation type="submission" date="2023-03" db="EMBL/GenBank/DDBJ databases">
        <title>Massive genome expansion in bonnet fungi (Mycena s.s.) driven by repeated elements and novel gene families across ecological guilds.</title>
        <authorList>
            <consortium name="Lawrence Berkeley National Laboratory"/>
            <person name="Harder C.B."/>
            <person name="Miyauchi S."/>
            <person name="Viragh M."/>
            <person name="Kuo A."/>
            <person name="Thoen E."/>
            <person name="Andreopoulos B."/>
            <person name="Lu D."/>
            <person name="Skrede I."/>
            <person name="Drula E."/>
            <person name="Henrissat B."/>
            <person name="Morin E."/>
            <person name="Kohler A."/>
            <person name="Barry K."/>
            <person name="LaButti K."/>
            <person name="Morin E."/>
            <person name="Salamov A."/>
            <person name="Lipzen A."/>
            <person name="Mereny Z."/>
            <person name="Hegedus B."/>
            <person name="Baldrian P."/>
            <person name="Stursova M."/>
            <person name="Weitz H."/>
            <person name="Taylor A."/>
            <person name="Grigoriev I.V."/>
            <person name="Nagy L.G."/>
            <person name="Martin F."/>
            <person name="Kauserud H."/>
        </authorList>
    </citation>
    <scope>NUCLEOTIDE SEQUENCE</scope>
    <source>
        <strain evidence="1">CBHHK182m</strain>
    </source>
</reference>
<evidence type="ECO:0000313" key="2">
    <source>
        <dbReference type="Proteomes" id="UP001215598"/>
    </source>
</evidence>
<sequence>MFPTKTTVAKSSRAMGSYGCVGCLQNHPTRGHAAFVCVAPWPLSIPVSFTALYGTLPLLLRLRLWHGAALHIPHLPETRTSLPRSRPPPHRAPLPFGPRDCANSARIVTLQTCASCIDARWRRERVHHKQYKSEKVRTIISIHLSLPTHQARFPLSTLTRVTGIRAHRSPHAVRAHHRAISDLIDDRSPLPSFL</sequence>
<dbReference type="Proteomes" id="UP001215598">
    <property type="component" value="Unassembled WGS sequence"/>
</dbReference>
<proteinExistence type="predicted"/>
<dbReference type="EMBL" id="JARKIB010000076">
    <property type="protein sequence ID" value="KAJ7747515.1"/>
    <property type="molecule type" value="Genomic_DNA"/>
</dbReference>
<protein>
    <submittedName>
        <fullName evidence="1">Uncharacterized protein</fullName>
    </submittedName>
</protein>
<dbReference type="AlphaFoldDB" id="A0AAD7IRV1"/>